<dbReference type="Proteomes" id="UP000231267">
    <property type="component" value="Unassembled WGS sequence"/>
</dbReference>
<dbReference type="Pfam" id="PF01168">
    <property type="entry name" value="Ala_racemase_N"/>
    <property type="match status" value="1"/>
</dbReference>
<evidence type="ECO:0000256" key="1">
    <source>
        <dbReference type="ARBA" id="ARBA00000316"/>
    </source>
</evidence>
<evidence type="ECO:0000256" key="5">
    <source>
        <dbReference type="PIRSR" id="PIRSR600821-50"/>
    </source>
</evidence>
<evidence type="ECO:0000313" key="7">
    <source>
        <dbReference type="EMBL" id="PIW65913.1"/>
    </source>
</evidence>
<accession>A0A2J0LJY8</accession>
<protein>
    <submittedName>
        <fullName evidence="7">Alanine racemase</fullName>
    </submittedName>
</protein>
<keyword evidence="3 5" id="KW-0663">Pyridoxal phosphate</keyword>
<dbReference type="GO" id="GO:0005829">
    <property type="term" value="C:cytosol"/>
    <property type="evidence" value="ECO:0007669"/>
    <property type="project" value="TreeGrafter"/>
</dbReference>
<gene>
    <name evidence="7" type="primary">alr</name>
    <name evidence="7" type="ORF">COW11_05925</name>
</gene>
<dbReference type="PRINTS" id="PR00992">
    <property type="entry name" value="ALARACEMASE"/>
</dbReference>
<dbReference type="InterPro" id="IPR029066">
    <property type="entry name" value="PLP-binding_barrel"/>
</dbReference>
<name>A0A2J0LJY8_9BACT</name>
<evidence type="ECO:0000313" key="8">
    <source>
        <dbReference type="Proteomes" id="UP000231267"/>
    </source>
</evidence>
<dbReference type="FunFam" id="3.20.20.10:FF:000002">
    <property type="entry name" value="Alanine racemase"/>
    <property type="match status" value="1"/>
</dbReference>
<dbReference type="PANTHER" id="PTHR30511">
    <property type="entry name" value="ALANINE RACEMASE"/>
    <property type="match status" value="1"/>
</dbReference>
<keyword evidence="4" id="KW-0413">Isomerase</keyword>
<feature type="non-terminal residue" evidence="7">
    <location>
        <position position="263"/>
    </location>
</feature>
<dbReference type="GO" id="GO:0030632">
    <property type="term" value="P:D-alanine biosynthetic process"/>
    <property type="evidence" value="ECO:0007669"/>
    <property type="project" value="TreeGrafter"/>
</dbReference>
<dbReference type="Gene3D" id="2.40.37.10">
    <property type="entry name" value="Lyase, Ornithine Decarboxylase, Chain A, domain 1"/>
    <property type="match status" value="1"/>
</dbReference>
<dbReference type="GO" id="GO:0030170">
    <property type="term" value="F:pyridoxal phosphate binding"/>
    <property type="evidence" value="ECO:0007669"/>
    <property type="project" value="TreeGrafter"/>
</dbReference>
<dbReference type="InterPro" id="IPR001608">
    <property type="entry name" value="Ala_racemase_N"/>
</dbReference>
<dbReference type="GO" id="GO:0008784">
    <property type="term" value="F:alanine racemase activity"/>
    <property type="evidence" value="ECO:0007669"/>
    <property type="project" value="UniProtKB-EC"/>
</dbReference>
<feature type="modified residue" description="N6-(pyridoxal phosphate)lysine" evidence="5">
    <location>
        <position position="35"/>
    </location>
</feature>
<evidence type="ECO:0000256" key="4">
    <source>
        <dbReference type="ARBA" id="ARBA00023235"/>
    </source>
</evidence>
<dbReference type="InterPro" id="IPR000821">
    <property type="entry name" value="Ala_racemase"/>
</dbReference>
<sequence length="263" mass="29374">MRPTTAEINLSALEHNLNLVRQMAGENVRLLCVVKAHAYGHGIKEVSKKLVSCGIDYLGVATVDEAVILRKYLGSDVSILVLGSIFKEEVDDVLRYSISQTVADRDIAAVLSESAQRFKKTVKIHIKIDTGMGRIGVWHEQAVDFIKWARELSGIEIEGIWTHLSSADEDEAFTNEQIYIFRQLTKELDDLGINIPLKHVANSMAVIGFGHARLNLIRPGLILYGLYPKADLKENLDFIPVMSIKTRIVFLKEVPAGRFISYG</sequence>
<evidence type="ECO:0000259" key="6">
    <source>
        <dbReference type="Pfam" id="PF01168"/>
    </source>
</evidence>
<comment type="catalytic activity">
    <reaction evidence="1">
        <text>L-alanine = D-alanine</text>
        <dbReference type="Rhea" id="RHEA:20249"/>
        <dbReference type="ChEBI" id="CHEBI:57416"/>
        <dbReference type="ChEBI" id="CHEBI:57972"/>
        <dbReference type="EC" id="5.1.1.1"/>
    </reaction>
</comment>
<dbReference type="SUPFAM" id="SSF51419">
    <property type="entry name" value="PLP-binding barrel"/>
    <property type="match status" value="1"/>
</dbReference>
<reference evidence="7 8" key="1">
    <citation type="submission" date="2017-09" db="EMBL/GenBank/DDBJ databases">
        <title>Depth-based differentiation of microbial function through sediment-hosted aquifers and enrichment of novel symbionts in the deep terrestrial subsurface.</title>
        <authorList>
            <person name="Probst A.J."/>
            <person name="Ladd B."/>
            <person name="Jarett J.K."/>
            <person name="Geller-Mcgrath D.E."/>
            <person name="Sieber C.M."/>
            <person name="Emerson J.B."/>
            <person name="Anantharaman K."/>
            <person name="Thomas B.C."/>
            <person name="Malmstrom R."/>
            <person name="Stieglmeier M."/>
            <person name="Klingl A."/>
            <person name="Woyke T."/>
            <person name="Ryan C.M."/>
            <person name="Banfield J.F."/>
        </authorList>
    </citation>
    <scope>NUCLEOTIDE SEQUENCE [LARGE SCALE GENOMIC DNA]</scope>
    <source>
        <strain evidence="7">CG12_big_fil_rev_8_21_14_0_65_43_15</strain>
    </source>
</reference>
<dbReference type="PANTHER" id="PTHR30511:SF0">
    <property type="entry name" value="ALANINE RACEMASE, CATABOLIC-RELATED"/>
    <property type="match status" value="1"/>
</dbReference>
<dbReference type="CDD" id="cd00430">
    <property type="entry name" value="PLPDE_III_AR"/>
    <property type="match status" value="1"/>
</dbReference>
<feature type="domain" description="Alanine racemase N-terminal" evidence="6">
    <location>
        <begin position="8"/>
        <end position="228"/>
    </location>
</feature>
<organism evidence="7 8">
    <name type="scientific">Candidatus Taenaricola geysiri</name>
    <dbReference type="NCBI Taxonomy" id="1974752"/>
    <lineage>
        <taxon>Bacteria</taxon>
        <taxon>Pseudomonadati</taxon>
        <taxon>Candidatus Omnitrophota</taxon>
        <taxon>Candidatus Taenaricola</taxon>
    </lineage>
</organism>
<dbReference type="InterPro" id="IPR009006">
    <property type="entry name" value="Ala_racemase/Decarboxylase_C"/>
</dbReference>
<dbReference type="Gene3D" id="3.20.20.10">
    <property type="entry name" value="Alanine racemase"/>
    <property type="match status" value="1"/>
</dbReference>
<comment type="caution">
    <text evidence="7">The sequence shown here is derived from an EMBL/GenBank/DDBJ whole genome shotgun (WGS) entry which is preliminary data.</text>
</comment>
<evidence type="ECO:0000256" key="2">
    <source>
        <dbReference type="ARBA" id="ARBA00001933"/>
    </source>
</evidence>
<proteinExistence type="predicted"/>
<comment type="cofactor">
    <cofactor evidence="2 5">
        <name>pyridoxal 5'-phosphate</name>
        <dbReference type="ChEBI" id="CHEBI:597326"/>
    </cofactor>
</comment>
<dbReference type="AlphaFoldDB" id="A0A2J0LJY8"/>
<dbReference type="NCBIfam" id="TIGR00492">
    <property type="entry name" value="alr"/>
    <property type="match status" value="1"/>
</dbReference>
<evidence type="ECO:0000256" key="3">
    <source>
        <dbReference type="ARBA" id="ARBA00022898"/>
    </source>
</evidence>
<dbReference type="EMBL" id="PFGP01000134">
    <property type="protein sequence ID" value="PIW65913.1"/>
    <property type="molecule type" value="Genomic_DNA"/>
</dbReference>